<dbReference type="RefSeq" id="XP_007317680.1">
    <property type="nucleotide sequence ID" value="XM_007317618.1"/>
</dbReference>
<organism evidence="2">
    <name type="scientific">Serpula lacrymans var. lacrymans (strain S7.9)</name>
    <name type="common">Dry rot fungus</name>
    <dbReference type="NCBI Taxonomy" id="578457"/>
    <lineage>
        <taxon>Eukaryota</taxon>
        <taxon>Fungi</taxon>
        <taxon>Dikarya</taxon>
        <taxon>Basidiomycota</taxon>
        <taxon>Agaricomycotina</taxon>
        <taxon>Agaricomycetes</taxon>
        <taxon>Agaricomycetidae</taxon>
        <taxon>Boletales</taxon>
        <taxon>Coniophorineae</taxon>
        <taxon>Serpulaceae</taxon>
        <taxon>Serpula</taxon>
    </lineage>
</organism>
<dbReference type="Proteomes" id="UP000008064">
    <property type="component" value="Unassembled WGS sequence"/>
</dbReference>
<name>F8NT85_SERL9</name>
<dbReference type="AlphaFoldDB" id="F8NT85"/>
<dbReference type="HOGENOM" id="CLU_2832751_0_0_1"/>
<dbReference type="GeneID" id="18818973"/>
<dbReference type="KEGG" id="sla:SERLADRAFT_465889"/>
<evidence type="ECO:0000313" key="1">
    <source>
        <dbReference type="EMBL" id="EGO25558.1"/>
    </source>
</evidence>
<sequence>MWGDAPTTATVSRCRTSNASSTALALSTLRFRQGNASHLHSKITPYPTKGISTSTYSMDDLMITEC</sequence>
<dbReference type="EMBL" id="GL945433">
    <property type="protein sequence ID" value="EGO25558.1"/>
    <property type="molecule type" value="Genomic_DNA"/>
</dbReference>
<gene>
    <name evidence="1" type="ORF">SERLADRAFT_465889</name>
</gene>
<evidence type="ECO:0000313" key="2">
    <source>
        <dbReference type="Proteomes" id="UP000008064"/>
    </source>
</evidence>
<proteinExistence type="predicted"/>
<accession>F8NT85</accession>
<reference evidence="2" key="1">
    <citation type="journal article" date="2011" name="Science">
        <title>The plant cell wall-decomposing machinery underlies the functional diversity of forest fungi.</title>
        <authorList>
            <person name="Eastwood D.C."/>
            <person name="Floudas D."/>
            <person name="Binder M."/>
            <person name="Majcherczyk A."/>
            <person name="Schneider P."/>
            <person name="Aerts A."/>
            <person name="Asiegbu F.O."/>
            <person name="Baker S.E."/>
            <person name="Barry K."/>
            <person name="Bendiksby M."/>
            <person name="Blumentritt M."/>
            <person name="Coutinho P.M."/>
            <person name="Cullen D."/>
            <person name="de Vries R.P."/>
            <person name="Gathman A."/>
            <person name="Goodell B."/>
            <person name="Henrissat B."/>
            <person name="Ihrmark K."/>
            <person name="Kauserud H."/>
            <person name="Kohler A."/>
            <person name="LaButti K."/>
            <person name="Lapidus A."/>
            <person name="Lavin J.L."/>
            <person name="Lee Y.-H."/>
            <person name="Lindquist E."/>
            <person name="Lilly W."/>
            <person name="Lucas S."/>
            <person name="Morin E."/>
            <person name="Murat C."/>
            <person name="Oguiza J.A."/>
            <person name="Park J."/>
            <person name="Pisabarro A.G."/>
            <person name="Riley R."/>
            <person name="Rosling A."/>
            <person name="Salamov A."/>
            <person name="Schmidt O."/>
            <person name="Schmutz J."/>
            <person name="Skrede I."/>
            <person name="Stenlid J."/>
            <person name="Wiebenga A."/>
            <person name="Xie X."/>
            <person name="Kuees U."/>
            <person name="Hibbett D.S."/>
            <person name="Hoffmeister D."/>
            <person name="Hoegberg N."/>
            <person name="Martin F."/>
            <person name="Grigoriev I.V."/>
            <person name="Watkinson S.C."/>
        </authorList>
    </citation>
    <scope>NUCLEOTIDE SEQUENCE [LARGE SCALE GENOMIC DNA]</scope>
    <source>
        <strain evidence="2">S7.9</strain>
    </source>
</reference>
<protein>
    <submittedName>
        <fullName evidence="1">Uncharacterized protein</fullName>
    </submittedName>
</protein>